<accession>A0ABP1ARZ9</accession>
<dbReference type="EMBL" id="OZ023716">
    <property type="protein sequence ID" value="CAK9865349.1"/>
    <property type="molecule type" value="Genomic_DNA"/>
</dbReference>
<evidence type="ECO:0000313" key="2">
    <source>
        <dbReference type="EMBL" id="CAK9865349.1"/>
    </source>
</evidence>
<dbReference type="Proteomes" id="UP001497522">
    <property type="component" value="Chromosome 15"/>
</dbReference>
<name>A0ABP1ARZ9_9BRYO</name>
<protein>
    <submittedName>
        <fullName evidence="2">Uncharacterized protein</fullName>
    </submittedName>
</protein>
<organism evidence="2 3">
    <name type="scientific">Sphagnum jensenii</name>
    <dbReference type="NCBI Taxonomy" id="128206"/>
    <lineage>
        <taxon>Eukaryota</taxon>
        <taxon>Viridiplantae</taxon>
        <taxon>Streptophyta</taxon>
        <taxon>Embryophyta</taxon>
        <taxon>Bryophyta</taxon>
        <taxon>Sphagnophytina</taxon>
        <taxon>Sphagnopsida</taxon>
        <taxon>Sphagnales</taxon>
        <taxon>Sphagnaceae</taxon>
        <taxon>Sphagnum</taxon>
    </lineage>
</organism>
<keyword evidence="3" id="KW-1185">Reference proteome</keyword>
<proteinExistence type="predicted"/>
<evidence type="ECO:0000256" key="1">
    <source>
        <dbReference type="SAM" id="MobiDB-lite"/>
    </source>
</evidence>
<reference evidence="2" key="1">
    <citation type="submission" date="2024-03" db="EMBL/GenBank/DDBJ databases">
        <authorList>
            <consortium name="ELIXIR-Norway"/>
            <consortium name="Elixir Norway"/>
        </authorList>
    </citation>
    <scope>NUCLEOTIDE SEQUENCE</scope>
</reference>
<gene>
    <name evidence="2" type="ORF">CSSPJE1EN2_LOCUS8344</name>
</gene>
<sequence length="70" mass="7407">MQKYPEGITTPGRGALQEPPPQRRNQELDAAAGGGGGVLRPIWWGIAGGSSRQVKLGGRWSLGGSWNCCM</sequence>
<evidence type="ECO:0000313" key="3">
    <source>
        <dbReference type="Proteomes" id="UP001497522"/>
    </source>
</evidence>
<feature type="region of interest" description="Disordered" evidence="1">
    <location>
        <begin position="1"/>
        <end position="33"/>
    </location>
</feature>